<dbReference type="EMBL" id="SZZP01000021">
    <property type="protein sequence ID" value="TKV77815.1"/>
    <property type="molecule type" value="Genomic_DNA"/>
</dbReference>
<name>A0A4V6CWV3_BRAEL</name>
<proteinExistence type="predicted"/>
<evidence type="ECO:0000313" key="1">
    <source>
        <dbReference type="EMBL" id="TKV77815.1"/>
    </source>
</evidence>
<sequence length="100" mass="11687">MPIDQKVSREELERQLERARRLAAVTTDRTTYERICDFANDVSQALQRLMSRRRGTLGDGQEEIRARARQLWEEAGQPAGRDMDFWLQAERELGHDEAID</sequence>
<organism evidence="1 2">
    <name type="scientific">Bradyrhizobium elkanii</name>
    <dbReference type="NCBI Taxonomy" id="29448"/>
    <lineage>
        <taxon>Bacteria</taxon>
        <taxon>Pseudomonadati</taxon>
        <taxon>Pseudomonadota</taxon>
        <taxon>Alphaproteobacteria</taxon>
        <taxon>Hyphomicrobiales</taxon>
        <taxon>Nitrobacteraceae</taxon>
        <taxon>Bradyrhizobium</taxon>
    </lineage>
</organism>
<gene>
    <name evidence="1" type="ORF">FDV58_29425</name>
</gene>
<dbReference type="Proteomes" id="UP000305095">
    <property type="component" value="Unassembled WGS sequence"/>
</dbReference>
<dbReference type="InterPro" id="IPR021327">
    <property type="entry name" value="DUF2934"/>
</dbReference>
<dbReference type="Pfam" id="PF11154">
    <property type="entry name" value="DUF2934"/>
    <property type="match status" value="1"/>
</dbReference>
<evidence type="ECO:0000313" key="2">
    <source>
        <dbReference type="Proteomes" id="UP000305095"/>
    </source>
</evidence>
<reference evidence="1 2" key="1">
    <citation type="submission" date="2019-05" db="EMBL/GenBank/DDBJ databases">
        <title>Draft Genome of Bradyrhizobium elkanii strain SEMIA 938, Used in Commercial Inoculants for Lupinus spp. in Brazil.</title>
        <authorList>
            <person name="Hungria M."/>
            <person name="Delamuta J.R.M."/>
            <person name="Ribeiro R.A."/>
            <person name="Nogueira M.A."/>
        </authorList>
    </citation>
    <scope>NUCLEOTIDE SEQUENCE [LARGE SCALE GENOMIC DNA]</scope>
    <source>
        <strain evidence="1 2">Semia 938</strain>
    </source>
</reference>
<protein>
    <submittedName>
        <fullName evidence="1">DUF2934 domain-containing protein</fullName>
    </submittedName>
</protein>
<dbReference type="AlphaFoldDB" id="A0A4V6CWV3"/>
<comment type="caution">
    <text evidence="1">The sequence shown here is derived from an EMBL/GenBank/DDBJ whole genome shotgun (WGS) entry which is preliminary data.</text>
</comment>
<accession>A0A4V6CWV3</accession>